<dbReference type="Pfam" id="PF09107">
    <property type="entry name" value="WHD_3rd_SelB"/>
    <property type="match status" value="1"/>
</dbReference>
<dbReference type="InterPro" id="IPR036390">
    <property type="entry name" value="WH_DNA-bd_sf"/>
</dbReference>
<evidence type="ECO:0000259" key="5">
    <source>
        <dbReference type="Pfam" id="PF25461"/>
    </source>
</evidence>
<keyword evidence="6" id="KW-0648">Protein biosynthesis</keyword>
<dbReference type="Pfam" id="PF00009">
    <property type="entry name" value="GTP_EFTU"/>
    <property type="match status" value="1"/>
</dbReference>
<feature type="region of interest" description="Disordered" evidence="2">
    <location>
        <begin position="558"/>
        <end position="581"/>
    </location>
</feature>
<dbReference type="PANTHER" id="PTHR43721">
    <property type="entry name" value="ELONGATION FACTOR TU-RELATED"/>
    <property type="match status" value="1"/>
</dbReference>
<dbReference type="Gene3D" id="3.40.50.300">
    <property type="entry name" value="P-loop containing nucleotide triphosphate hydrolases"/>
    <property type="match status" value="1"/>
</dbReference>
<keyword evidence="7" id="KW-1185">Reference proteome</keyword>
<dbReference type="Gene3D" id="1.10.10.10">
    <property type="entry name" value="Winged helix-like DNA-binding domain superfamily/Winged helix DNA-binding domain"/>
    <property type="match status" value="1"/>
</dbReference>
<feature type="domain" description="Elongation factor SelB fourth winged-helix" evidence="4">
    <location>
        <begin position="514"/>
        <end position="559"/>
    </location>
</feature>
<reference evidence="6 7" key="1">
    <citation type="journal article" date="2019" name="Int. J. Syst. Evol. Microbiol.">
        <title>The Global Catalogue of Microorganisms (GCM) 10K type strain sequencing project: providing services to taxonomists for standard genome sequencing and annotation.</title>
        <authorList>
            <consortium name="The Broad Institute Genomics Platform"/>
            <consortium name="The Broad Institute Genome Sequencing Center for Infectious Disease"/>
            <person name="Wu L."/>
            <person name="Ma J."/>
        </authorList>
    </citation>
    <scope>NUCLEOTIDE SEQUENCE [LARGE SCALE GENOMIC DNA]</scope>
    <source>
        <strain evidence="6 7">JCM 15572</strain>
    </source>
</reference>
<evidence type="ECO:0000256" key="1">
    <source>
        <dbReference type="ARBA" id="ARBA00023134"/>
    </source>
</evidence>
<gene>
    <name evidence="6" type="primary">selB</name>
    <name evidence="6" type="ORF">GCM10009804_47980</name>
</gene>
<evidence type="ECO:0000259" key="3">
    <source>
        <dbReference type="Pfam" id="PF00009"/>
    </source>
</evidence>
<dbReference type="InterPro" id="IPR050055">
    <property type="entry name" value="EF-Tu_GTPase"/>
</dbReference>
<feature type="domain" description="Tr-type G" evidence="3">
    <location>
        <begin position="11"/>
        <end position="148"/>
    </location>
</feature>
<accession>A0ABN2DTG7</accession>
<evidence type="ECO:0000313" key="7">
    <source>
        <dbReference type="Proteomes" id="UP001501705"/>
    </source>
</evidence>
<dbReference type="InterPro" id="IPR015191">
    <property type="entry name" value="SelB_WHD4"/>
</dbReference>
<dbReference type="PANTHER" id="PTHR43721:SF11">
    <property type="entry name" value="SELENOCYSTEINE-SPECIFIC ELONGATION FACTOR"/>
    <property type="match status" value="1"/>
</dbReference>
<comment type="caution">
    <text evidence="6">The sequence shown here is derived from an EMBL/GenBank/DDBJ whole genome shotgun (WGS) entry which is preliminary data.</text>
</comment>
<keyword evidence="6" id="KW-0251">Elongation factor</keyword>
<proteinExistence type="predicted"/>
<dbReference type="Gene3D" id="2.40.30.10">
    <property type="entry name" value="Translation factors"/>
    <property type="match status" value="1"/>
</dbReference>
<dbReference type="SUPFAM" id="SSF52540">
    <property type="entry name" value="P-loop containing nucleoside triphosphate hydrolases"/>
    <property type="match status" value="1"/>
</dbReference>
<keyword evidence="1" id="KW-0342">GTP-binding</keyword>
<sequence>MVRALTGADPDRLAEERRRGLTIELGYCWTELPGAGQVAFVDVPGHERFIQTTLAGVGPVPAVLFVVAADDDWMPQATEHLAALDAFGVRHAVLAVTRSDLADPRPATERAITQLNKTSLRGARTVAVSTRTGVGLNELREALAHMVNSLPRPTPTTDVRLWVDRCFTVRGAGTIVTGTLPAGTITAGDHLSLGDETVRVRGIESLGQPCTTITGPARVALNLGSKPPRTLGRSSVLTTPYAWHHTTVADLRVTGLGDVRRPDRMTLHLGAVAQTVHVRPLNAALARIALPRALPLRIGDRAILRDPGNRAILPAIVVDPAPPPLGRRGAAARRAVELSAADGTVDPTAEVRRRALVAASLLRQIGVDPAAASAVRAGDWVLSREHATTLRDKAIELIRTESDAPELGLSLAVVARHLDLPEPDLVRPLIQPPLRLAGGAVVIDIDVPSPAMAALARLIAELTESPFAAPDASRLRTLGLNEKVIAAAVRAGRLVRLDGSVLLLPGADQLAARLLSELPQPFTVSQARECLGVPRRIAVPILEQLDRIGRTRRLPDNRHVIRDQPDSGQSVAHYGRGPANH</sequence>
<dbReference type="SUPFAM" id="SSF50447">
    <property type="entry name" value="Translation proteins"/>
    <property type="match status" value="1"/>
</dbReference>
<protein>
    <submittedName>
        <fullName evidence="6">Selenocysteine-specific translation elongation factor</fullName>
    </submittedName>
</protein>
<evidence type="ECO:0000256" key="2">
    <source>
        <dbReference type="SAM" id="MobiDB-lite"/>
    </source>
</evidence>
<dbReference type="EMBL" id="BAAAPH010000016">
    <property type="protein sequence ID" value="GAA1586253.1"/>
    <property type="molecule type" value="Genomic_DNA"/>
</dbReference>
<evidence type="ECO:0000259" key="4">
    <source>
        <dbReference type="Pfam" id="PF09107"/>
    </source>
</evidence>
<feature type="domain" description="Selenocysteine-specific elongation factor beta-barrel" evidence="5">
    <location>
        <begin position="265"/>
        <end position="323"/>
    </location>
</feature>
<dbReference type="InterPro" id="IPR027417">
    <property type="entry name" value="P-loop_NTPase"/>
</dbReference>
<dbReference type="InterPro" id="IPR000795">
    <property type="entry name" value="T_Tr_GTP-bd_dom"/>
</dbReference>
<dbReference type="GO" id="GO:0003746">
    <property type="term" value="F:translation elongation factor activity"/>
    <property type="evidence" value="ECO:0007669"/>
    <property type="project" value="UniProtKB-KW"/>
</dbReference>
<dbReference type="Pfam" id="PF25461">
    <property type="entry name" value="Beta-barrel_SelB"/>
    <property type="match status" value="1"/>
</dbReference>
<keyword evidence="1" id="KW-0547">Nucleotide-binding</keyword>
<dbReference type="SUPFAM" id="SSF46785">
    <property type="entry name" value="Winged helix' DNA-binding domain"/>
    <property type="match status" value="1"/>
</dbReference>
<organism evidence="6 7">
    <name type="scientific">Kribbella hippodromi</name>
    <dbReference type="NCBI Taxonomy" id="434347"/>
    <lineage>
        <taxon>Bacteria</taxon>
        <taxon>Bacillati</taxon>
        <taxon>Actinomycetota</taxon>
        <taxon>Actinomycetes</taxon>
        <taxon>Propionibacteriales</taxon>
        <taxon>Kribbellaceae</taxon>
        <taxon>Kribbella</taxon>
    </lineage>
</organism>
<dbReference type="InterPro" id="IPR057335">
    <property type="entry name" value="Beta-barrel_SelB"/>
</dbReference>
<dbReference type="InterPro" id="IPR036388">
    <property type="entry name" value="WH-like_DNA-bd_sf"/>
</dbReference>
<dbReference type="Proteomes" id="UP001501705">
    <property type="component" value="Unassembled WGS sequence"/>
</dbReference>
<dbReference type="InterPro" id="IPR009000">
    <property type="entry name" value="Transl_B-barrel_sf"/>
</dbReference>
<name>A0ABN2DTG7_9ACTN</name>
<evidence type="ECO:0000313" key="6">
    <source>
        <dbReference type="EMBL" id="GAA1586253.1"/>
    </source>
</evidence>